<keyword evidence="1" id="KW-0479">Metal-binding</keyword>
<dbReference type="InterPro" id="IPR013087">
    <property type="entry name" value="Znf_C2H2_type"/>
</dbReference>
<protein>
    <recommendedName>
        <fullName evidence="11">Zn(2)-C6 fungal-type domain-containing protein</fullName>
    </recommendedName>
</protein>
<keyword evidence="3" id="KW-0805">Transcription regulation</keyword>
<dbReference type="GO" id="GO:0003677">
    <property type="term" value="F:DNA binding"/>
    <property type="evidence" value="ECO:0007669"/>
    <property type="project" value="InterPro"/>
</dbReference>
<dbReference type="GO" id="GO:0006351">
    <property type="term" value="P:DNA-templated transcription"/>
    <property type="evidence" value="ECO:0007669"/>
    <property type="project" value="InterPro"/>
</dbReference>
<evidence type="ECO:0000256" key="2">
    <source>
        <dbReference type="ARBA" id="ARBA00022833"/>
    </source>
</evidence>
<dbReference type="PANTHER" id="PTHR47660">
    <property type="entry name" value="TRANSCRIPTION FACTOR WITH C2H2 AND ZN(2)-CYS(6) DNA BINDING DOMAIN (EUROFUNG)-RELATED-RELATED"/>
    <property type="match status" value="1"/>
</dbReference>
<dbReference type="Proteomes" id="UP000770015">
    <property type="component" value="Unassembled WGS sequence"/>
</dbReference>
<evidence type="ECO:0000259" key="8">
    <source>
        <dbReference type="PROSITE" id="PS50157"/>
    </source>
</evidence>
<feature type="domain" description="C2H2-type" evidence="8">
    <location>
        <begin position="37"/>
        <end position="64"/>
    </location>
</feature>
<feature type="domain" description="C2H2-type" evidence="8">
    <location>
        <begin position="15"/>
        <end position="37"/>
    </location>
</feature>
<dbReference type="AlphaFoldDB" id="A0A9P9ABY6"/>
<evidence type="ECO:0000259" key="7">
    <source>
        <dbReference type="PROSITE" id="PS50048"/>
    </source>
</evidence>
<evidence type="ECO:0000256" key="4">
    <source>
        <dbReference type="ARBA" id="ARBA00023163"/>
    </source>
</evidence>
<evidence type="ECO:0000256" key="3">
    <source>
        <dbReference type="ARBA" id="ARBA00023015"/>
    </source>
</evidence>
<evidence type="ECO:0000313" key="10">
    <source>
        <dbReference type="Proteomes" id="UP000770015"/>
    </source>
</evidence>
<comment type="caution">
    <text evidence="9">The sequence shown here is derived from an EMBL/GenBank/DDBJ whole genome shotgun (WGS) entry which is preliminary data.</text>
</comment>
<dbReference type="CDD" id="cd12148">
    <property type="entry name" value="fungal_TF_MHR"/>
    <property type="match status" value="1"/>
</dbReference>
<dbReference type="GO" id="GO:0008270">
    <property type="term" value="F:zinc ion binding"/>
    <property type="evidence" value="ECO:0007669"/>
    <property type="project" value="UniProtKB-KW"/>
</dbReference>
<evidence type="ECO:0000256" key="6">
    <source>
        <dbReference type="PROSITE-ProRule" id="PRU00042"/>
    </source>
</evidence>
<dbReference type="SMART" id="SM00066">
    <property type="entry name" value="GAL4"/>
    <property type="match status" value="1"/>
</dbReference>
<keyword evidence="4" id="KW-0804">Transcription</keyword>
<dbReference type="OrthoDB" id="654211at2759"/>
<evidence type="ECO:0000256" key="1">
    <source>
        <dbReference type="ARBA" id="ARBA00022723"/>
    </source>
</evidence>
<keyword evidence="5" id="KW-0539">Nucleus</keyword>
<dbReference type="SUPFAM" id="SSF57667">
    <property type="entry name" value="beta-beta-alpha zinc fingers"/>
    <property type="match status" value="1"/>
</dbReference>
<dbReference type="EMBL" id="JAGSXJ010000003">
    <property type="protein sequence ID" value="KAH6693936.1"/>
    <property type="molecule type" value="Genomic_DNA"/>
</dbReference>
<sequence>MLPTSAPAARHICFCGKSYARREHLRRHQTSHDQKKHICGQCGAAFARTDILRRHVREHASPNKRPKACDACHSNKTKCNGGEQCSLCTRRGIPCTYSSSDSRASVSVMDVEEQNDMTIVIPDDTDVLLPIGATTEPEQTVMQASSPVVFLGAVEVPAHPRSEMAERLQQMLQQVLHELDKPASQRGAMGGGTYPADLMQAVYDQYVEHFHPHWTLVHGPTFEFWEVPFETAVIVFLIGAFCWNQADNTLGLDQSLFFQIHGKLMGHWFRHLYEPRHVDIETEPWPTTTYQGILLTIIFATYLNEEESVQKANLLVNLFINALRTTDYFCSSTATRQRLIHFPGDFIPWKYMLEQQWKRIIAYCLKIDAHLAILTQQPPCIQLCELDATLPDTFSQMMGYGLDVFWARHEPMKILRKETSITSFFEDPQPTFNTDMLSEDVHLGLCGLANKTWRLAQLRRVGKSSQEATTLQADLAARLLSWRKHLQTQSVMMKKCPGFRAAYLGREERPEPIMSSLNDESLALYHLLALLVNTHSPSDLDQSERSLDPDRPSKAVLLPPLAMKSVYHALCIGALCLSRDGCRPAILHHARVFAREFLESMLENECWCRDGGSRLELASKDIRLDQEEGVCATSLGPFWLSVDGVPLCACEQSNFLSNVGLG</sequence>
<dbReference type="InterPro" id="IPR036864">
    <property type="entry name" value="Zn2-C6_fun-type_DNA-bd_sf"/>
</dbReference>
<reference evidence="9" key="1">
    <citation type="journal article" date="2021" name="Nat. Commun.">
        <title>Genetic determinants of endophytism in the Arabidopsis root mycobiome.</title>
        <authorList>
            <person name="Mesny F."/>
            <person name="Miyauchi S."/>
            <person name="Thiergart T."/>
            <person name="Pickel B."/>
            <person name="Atanasova L."/>
            <person name="Karlsson M."/>
            <person name="Huettel B."/>
            <person name="Barry K.W."/>
            <person name="Haridas S."/>
            <person name="Chen C."/>
            <person name="Bauer D."/>
            <person name="Andreopoulos W."/>
            <person name="Pangilinan J."/>
            <person name="LaButti K."/>
            <person name="Riley R."/>
            <person name="Lipzen A."/>
            <person name="Clum A."/>
            <person name="Drula E."/>
            <person name="Henrissat B."/>
            <person name="Kohler A."/>
            <person name="Grigoriev I.V."/>
            <person name="Martin F.M."/>
            <person name="Hacquard S."/>
        </authorList>
    </citation>
    <scope>NUCLEOTIDE SEQUENCE</scope>
    <source>
        <strain evidence="9">MPI-SDFR-AT-0117</strain>
    </source>
</reference>
<evidence type="ECO:0000313" key="9">
    <source>
        <dbReference type="EMBL" id="KAH6693936.1"/>
    </source>
</evidence>
<proteinExistence type="predicted"/>
<dbReference type="PROSITE" id="PS50048">
    <property type="entry name" value="ZN2_CY6_FUNGAL_2"/>
    <property type="match status" value="1"/>
</dbReference>
<keyword evidence="10" id="KW-1185">Reference proteome</keyword>
<dbReference type="Gene3D" id="3.30.160.60">
    <property type="entry name" value="Classic Zinc Finger"/>
    <property type="match status" value="1"/>
</dbReference>
<keyword evidence="2" id="KW-0862">Zinc</keyword>
<dbReference type="PANTHER" id="PTHR47660:SF2">
    <property type="entry name" value="TRANSCRIPTION FACTOR WITH C2H2 AND ZN(2)-CYS(6) DNA BINDING DOMAIN (EUROFUNG)"/>
    <property type="match status" value="1"/>
</dbReference>
<evidence type="ECO:0000256" key="5">
    <source>
        <dbReference type="ARBA" id="ARBA00023242"/>
    </source>
</evidence>
<dbReference type="PROSITE" id="PS50157">
    <property type="entry name" value="ZINC_FINGER_C2H2_2"/>
    <property type="match status" value="2"/>
</dbReference>
<gene>
    <name evidence="9" type="ORF">F5X68DRAFT_228341</name>
</gene>
<dbReference type="Pfam" id="PF00172">
    <property type="entry name" value="Zn_clus"/>
    <property type="match status" value="1"/>
</dbReference>
<dbReference type="CDD" id="cd00067">
    <property type="entry name" value="GAL4"/>
    <property type="match status" value="1"/>
</dbReference>
<dbReference type="PROSITE" id="PS00028">
    <property type="entry name" value="ZINC_FINGER_C2H2_1"/>
    <property type="match status" value="1"/>
</dbReference>
<organism evidence="9 10">
    <name type="scientific">Plectosphaerella plurivora</name>
    <dbReference type="NCBI Taxonomy" id="936078"/>
    <lineage>
        <taxon>Eukaryota</taxon>
        <taxon>Fungi</taxon>
        <taxon>Dikarya</taxon>
        <taxon>Ascomycota</taxon>
        <taxon>Pezizomycotina</taxon>
        <taxon>Sordariomycetes</taxon>
        <taxon>Hypocreomycetidae</taxon>
        <taxon>Glomerellales</taxon>
        <taxon>Plectosphaerellaceae</taxon>
        <taxon>Plectosphaerella</taxon>
    </lineage>
</organism>
<dbReference type="GO" id="GO:0000981">
    <property type="term" value="F:DNA-binding transcription factor activity, RNA polymerase II-specific"/>
    <property type="evidence" value="ECO:0007669"/>
    <property type="project" value="InterPro"/>
</dbReference>
<dbReference type="SUPFAM" id="SSF57701">
    <property type="entry name" value="Zn2/Cys6 DNA-binding domain"/>
    <property type="match status" value="1"/>
</dbReference>
<dbReference type="InterPro" id="IPR001138">
    <property type="entry name" value="Zn2Cys6_DnaBD"/>
</dbReference>
<name>A0A9P9ABY6_9PEZI</name>
<dbReference type="Gene3D" id="4.10.240.10">
    <property type="entry name" value="Zn(2)-C6 fungal-type DNA-binding domain"/>
    <property type="match status" value="1"/>
</dbReference>
<dbReference type="PROSITE" id="PS00463">
    <property type="entry name" value="ZN2_CY6_FUNGAL_1"/>
    <property type="match status" value="1"/>
</dbReference>
<feature type="domain" description="Zn(2)-C6 fungal-type" evidence="7">
    <location>
        <begin position="68"/>
        <end position="97"/>
    </location>
</feature>
<keyword evidence="6" id="KW-0863">Zinc-finger</keyword>
<dbReference type="SMART" id="SM00355">
    <property type="entry name" value="ZnF_C2H2"/>
    <property type="match status" value="2"/>
</dbReference>
<evidence type="ECO:0008006" key="11">
    <source>
        <dbReference type="Google" id="ProtNLM"/>
    </source>
</evidence>
<accession>A0A9P9ABY6</accession>
<dbReference type="InterPro" id="IPR036236">
    <property type="entry name" value="Znf_C2H2_sf"/>
</dbReference>